<evidence type="ECO:0000313" key="4">
    <source>
        <dbReference type="EMBL" id="CCO16890.1"/>
    </source>
</evidence>
<keyword evidence="3" id="KW-0808">Transferase</keyword>
<gene>
    <name evidence="4" type="ORF">Bathy05g01890</name>
</gene>
<proteinExistence type="inferred from homology"/>
<organism evidence="4 5">
    <name type="scientific">Bathycoccus prasinos</name>
    <dbReference type="NCBI Taxonomy" id="41875"/>
    <lineage>
        <taxon>Eukaryota</taxon>
        <taxon>Viridiplantae</taxon>
        <taxon>Chlorophyta</taxon>
        <taxon>Mamiellophyceae</taxon>
        <taxon>Mamiellales</taxon>
        <taxon>Bathycoccaceae</taxon>
        <taxon>Bathycoccus</taxon>
    </lineage>
</organism>
<dbReference type="PIRSF" id="PIRSF006221">
    <property type="entry name" value="Ketosamine-3-kinase"/>
    <property type="match status" value="1"/>
</dbReference>
<keyword evidence="5" id="KW-1185">Reference proteome</keyword>
<dbReference type="GeneID" id="19015692"/>
<dbReference type="Gene3D" id="3.30.200.20">
    <property type="entry name" value="Phosphorylase Kinase, domain 1"/>
    <property type="match status" value="1"/>
</dbReference>
<dbReference type="SUPFAM" id="SSF56112">
    <property type="entry name" value="Protein kinase-like (PK-like)"/>
    <property type="match status" value="1"/>
</dbReference>
<comment type="catalytic activity">
    <reaction evidence="2">
        <text>N(6)-D-ribulosyl-L-lysyl-[protein] + ATP = N(6)-(3-O-phospho-D-ribulosyl)-L-lysyl-[protein] + ADP + H(+)</text>
        <dbReference type="Rhea" id="RHEA:48432"/>
        <dbReference type="Rhea" id="RHEA-COMP:12103"/>
        <dbReference type="Rhea" id="RHEA-COMP:12104"/>
        <dbReference type="ChEBI" id="CHEBI:15378"/>
        <dbReference type="ChEBI" id="CHEBI:30616"/>
        <dbReference type="ChEBI" id="CHEBI:90418"/>
        <dbReference type="ChEBI" id="CHEBI:90420"/>
        <dbReference type="ChEBI" id="CHEBI:456216"/>
        <dbReference type="EC" id="2.7.1.172"/>
    </reaction>
    <physiologicalReaction direction="left-to-right" evidence="2">
        <dbReference type="Rhea" id="RHEA:48433"/>
    </physiologicalReaction>
</comment>
<dbReference type="EMBL" id="FO082274">
    <property type="protein sequence ID" value="CCO16890.1"/>
    <property type="molecule type" value="Genomic_DNA"/>
</dbReference>
<dbReference type="RefSeq" id="XP_007513332.1">
    <property type="nucleotide sequence ID" value="XM_007513270.1"/>
</dbReference>
<dbReference type="AlphaFoldDB" id="K8EWR9"/>
<dbReference type="PANTHER" id="PTHR12149">
    <property type="entry name" value="FRUCTOSAMINE 3 KINASE-RELATED PROTEIN"/>
    <property type="match status" value="1"/>
</dbReference>
<dbReference type="InterPro" id="IPR011009">
    <property type="entry name" value="Kinase-like_dom_sf"/>
</dbReference>
<name>K8EWR9_9CHLO</name>
<dbReference type="KEGG" id="bpg:Bathy05g01890"/>
<comment type="similarity">
    <text evidence="3">Belongs to the fructosamine kinase family.</text>
</comment>
<dbReference type="OrthoDB" id="496295at2759"/>
<dbReference type="InterPro" id="IPR016477">
    <property type="entry name" value="Fructo-/Ketosamine-3-kinase"/>
</dbReference>
<reference evidence="4 5" key="1">
    <citation type="submission" date="2011-10" db="EMBL/GenBank/DDBJ databases">
        <authorList>
            <person name="Genoscope - CEA"/>
        </authorList>
    </citation>
    <scope>NUCLEOTIDE SEQUENCE [LARGE SCALE GENOMIC DNA]</scope>
    <source>
        <strain evidence="4 5">RCC 1105</strain>
    </source>
</reference>
<dbReference type="Proteomes" id="UP000198341">
    <property type="component" value="Chromosome 5"/>
</dbReference>
<evidence type="ECO:0000256" key="1">
    <source>
        <dbReference type="ARBA" id="ARBA00011961"/>
    </source>
</evidence>
<dbReference type="eggNOG" id="KOG3021">
    <property type="taxonomic scope" value="Eukaryota"/>
</dbReference>
<accession>K8EWR9</accession>
<evidence type="ECO:0000313" key="5">
    <source>
        <dbReference type="Proteomes" id="UP000198341"/>
    </source>
</evidence>
<keyword evidence="3" id="KW-0418">Kinase</keyword>
<dbReference type="PANTHER" id="PTHR12149:SF8">
    <property type="entry name" value="PROTEIN-RIBULOSAMINE 3-KINASE"/>
    <property type="match status" value="1"/>
</dbReference>
<dbReference type="GO" id="GO:0016301">
    <property type="term" value="F:kinase activity"/>
    <property type="evidence" value="ECO:0007669"/>
    <property type="project" value="UniProtKB-UniRule"/>
</dbReference>
<evidence type="ECO:0000256" key="2">
    <source>
        <dbReference type="ARBA" id="ARBA00048655"/>
    </source>
</evidence>
<evidence type="ECO:0000256" key="3">
    <source>
        <dbReference type="PIRNR" id="PIRNR006221"/>
    </source>
</evidence>
<sequence>MDEIARFISERENCDVTKQTSCGSSQWASFRKYETADEGKKFFVKLSRKDDSMFRGEKAGLEALREAGSPLMVVPKVFYAGGVPDGFRDGNSMIIMEHLNFGARGDQGEFGTALAKMHAAKIDGAEEFGFEVNNTIGETPQKNVPMTKDWETFWVESRLLPQLKMSRDNELQRLGDEVIEKRVPEMFKGLNIKPSILHGDLWSGNIGTVDGKPSIFDPAVYYGHHEADFGMSWCAGFSPAFFEAYWSVIEKDEGGFEERKIMYQLYHILNHYNMFGGGYRSQAMGMLKQLL</sequence>
<dbReference type="Pfam" id="PF03881">
    <property type="entry name" value="Fructosamin_kin"/>
    <property type="match status" value="1"/>
</dbReference>
<dbReference type="EC" id="2.7.1.172" evidence="1"/>
<protein>
    <recommendedName>
        <fullName evidence="1">protein-ribulosamine 3-kinase</fullName>
        <ecNumber evidence="1">2.7.1.172</ecNumber>
    </recommendedName>
</protein>
<dbReference type="GO" id="GO:0102193">
    <property type="term" value="F:protein-ribulosamine 3-kinase activity"/>
    <property type="evidence" value="ECO:0007669"/>
    <property type="project" value="UniProtKB-EC"/>
</dbReference>
<dbReference type="Gene3D" id="3.90.1200.10">
    <property type="match status" value="1"/>
</dbReference>